<evidence type="ECO:0000313" key="2">
    <source>
        <dbReference type="EMBL" id="PKA50174.1"/>
    </source>
</evidence>
<dbReference type="AlphaFoldDB" id="A0A2I0A3P9"/>
<feature type="compositionally biased region" description="Polar residues" evidence="1">
    <location>
        <begin position="78"/>
        <end position="89"/>
    </location>
</feature>
<feature type="compositionally biased region" description="Low complexity" evidence="1">
    <location>
        <begin position="27"/>
        <end position="42"/>
    </location>
</feature>
<feature type="region of interest" description="Disordered" evidence="1">
    <location>
        <begin position="181"/>
        <end position="203"/>
    </location>
</feature>
<evidence type="ECO:0008006" key="4">
    <source>
        <dbReference type="Google" id="ProtNLM"/>
    </source>
</evidence>
<evidence type="ECO:0000313" key="3">
    <source>
        <dbReference type="Proteomes" id="UP000236161"/>
    </source>
</evidence>
<dbReference type="STRING" id="1088818.A0A2I0A3P9"/>
<accession>A0A2I0A3P9</accession>
<dbReference type="InterPro" id="IPR012479">
    <property type="entry name" value="SAP30BP"/>
</dbReference>
<feature type="compositionally biased region" description="Basic and acidic residues" evidence="1">
    <location>
        <begin position="329"/>
        <end position="341"/>
    </location>
</feature>
<dbReference type="GO" id="GO:0005634">
    <property type="term" value="C:nucleus"/>
    <property type="evidence" value="ECO:0007669"/>
    <property type="project" value="TreeGrafter"/>
</dbReference>
<feature type="region of interest" description="Disordered" evidence="1">
    <location>
        <begin position="1"/>
        <end position="115"/>
    </location>
</feature>
<feature type="region of interest" description="Disordered" evidence="1">
    <location>
        <begin position="329"/>
        <end position="367"/>
    </location>
</feature>
<dbReference type="Pfam" id="PF07818">
    <property type="entry name" value="HCNGP"/>
    <property type="match status" value="1"/>
</dbReference>
<dbReference type="Proteomes" id="UP000236161">
    <property type="component" value="Unassembled WGS sequence"/>
</dbReference>
<dbReference type="EMBL" id="KZ452028">
    <property type="protein sequence ID" value="PKA50174.1"/>
    <property type="molecule type" value="Genomic_DNA"/>
</dbReference>
<proteinExistence type="predicted"/>
<keyword evidence="3" id="KW-1185">Reference proteome</keyword>
<dbReference type="PANTHER" id="PTHR13464">
    <property type="entry name" value="TRANSCRIPTIONAL REGULATOR PROTEIN HCNGP"/>
    <property type="match status" value="1"/>
</dbReference>
<dbReference type="GO" id="GO:0006355">
    <property type="term" value="P:regulation of DNA-templated transcription"/>
    <property type="evidence" value="ECO:0007669"/>
    <property type="project" value="InterPro"/>
</dbReference>
<dbReference type="PANTHER" id="PTHR13464:SF0">
    <property type="entry name" value="SAP30-BINDING PROTEIN"/>
    <property type="match status" value="1"/>
</dbReference>
<reference evidence="2 3" key="1">
    <citation type="journal article" date="2017" name="Nature">
        <title>The Apostasia genome and the evolution of orchids.</title>
        <authorList>
            <person name="Zhang G.Q."/>
            <person name="Liu K.W."/>
            <person name="Li Z."/>
            <person name="Lohaus R."/>
            <person name="Hsiao Y.Y."/>
            <person name="Niu S.C."/>
            <person name="Wang J.Y."/>
            <person name="Lin Y.C."/>
            <person name="Xu Q."/>
            <person name="Chen L.J."/>
            <person name="Yoshida K."/>
            <person name="Fujiwara S."/>
            <person name="Wang Z.W."/>
            <person name="Zhang Y.Q."/>
            <person name="Mitsuda N."/>
            <person name="Wang M."/>
            <person name="Liu G.H."/>
            <person name="Pecoraro L."/>
            <person name="Huang H.X."/>
            <person name="Xiao X.J."/>
            <person name="Lin M."/>
            <person name="Wu X.Y."/>
            <person name="Wu W.L."/>
            <person name="Chen Y.Y."/>
            <person name="Chang S.B."/>
            <person name="Sakamoto S."/>
            <person name="Ohme-Takagi M."/>
            <person name="Yagi M."/>
            <person name="Zeng S.J."/>
            <person name="Shen C.Y."/>
            <person name="Yeh C.M."/>
            <person name="Luo Y.B."/>
            <person name="Tsai W.C."/>
            <person name="Van de Peer Y."/>
            <person name="Liu Z.J."/>
        </authorList>
    </citation>
    <scope>NUCLEOTIDE SEQUENCE [LARGE SCALE GENOMIC DNA]</scope>
    <source>
        <strain evidence="3">cv. Shenzhen</strain>
        <tissue evidence="2">Stem</tissue>
    </source>
</reference>
<feature type="compositionally biased region" description="Polar residues" evidence="1">
    <location>
        <begin position="183"/>
        <end position="203"/>
    </location>
</feature>
<evidence type="ECO:0000256" key="1">
    <source>
        <dbReference type="SAM" id="MobiDB-lite"/>
    </source>
</evidence>
<gene>
    <name evidence="2" type="ORF">AXF42_Ash020119</name>
</gene>
<protein>
    <recommendedName>
        <fullName evidence="4">SAP30-binding protein</fullName>
    </recommendedName>
</protein>
<name>A0A2I0A3P9_9ASPA</name>
<organism evidence="2 3">
    <name type="scientific">Apostasia shenzhenica</name>
    <dbReference type="NCBI Taxonomy" id="1088818"/>
    <lineage>
        <taxon>Eukaryota</taxon>
        <taxon>Viridiplantae</taxon>
        <taxon>Streptophyta</taxon>
        <taxon>Embryophyta</taxon>
        <taxon>Tracheophyta</taxon>
        <taxon>Spermatophyta</taxon>
        <taxon>Magnoliopsida</taxon>
        <taxon>Liliopsida</taxon>
        <taxon>Asparagales</taxon>
        <taxon>Orchidaceae</taxon>
        <taxon>Apostasioideae</taxon>
        <taxon>Apostasia</taxon>
    </lineage>
</organism>
<feature type="compositionally biased region" description="Acidic residues" evidence="1">
    <location>
        <begin position="15"/>
        <end position="26"/>
    </location>
</feature>
<sequence length="367" mass="40279">MAAETEGIALLSMYGDEEEEEEEEEVTSATDAAAAAAPLEESGAGEDSEEISTYGKDGRNRIPLPIPDKPFLSPSPLRPQNETDSKTLTSPLQQQPTPQPTPPRPPSVSRSQFFSPSSLVYSSPASAILEPIDGRRAIRGALAIVDYAHDETAVSPEAEVMEIESSGRVIIATELQNFDGMTRLNSHSPTPNSQHEPSQQPKSEANVVMDYTGTEPVVGEAEASTALSLGIQKDGTSKMFLPPPFMTKCSDELQEKINRFLAYKLAGKSFNADLRNRKDYRNPDFLLHAVRYQDIDQIGTCFDKDVFDPHGYAKSDYYDEIEADMKRELERKEQERKRSQKIDFVSGGAQTAGVGPALKMNTQISGN</sequence>
<dbReference type="OrthoDB" id="1714508at2759"/>
<feature type="compositionally biased region" description="Pro residues" evidence="1">
    <location>
        <begin position="97"/>
        <end position="106"/>
    </location>
</feature>